<feature type="region of interest" description="Disordered" evidence="1">
    <location>
        <begin position="124"/>
        <end position="151"/>
    </location>
</feature>
<evidence type="ECO:0000256" key="2">
    <source>
        <dbReference type="SAM" id="SignalP"/>
    </source>
</evidence>
<accession>A0A835RPQ1</accession>
<organism evidence="3 4">
    <name type="scientific">Vanilla planifolia</name>
    <name type="common">Vanilla</name>
    <dbReference type="NCBI Taxonomy" id="51239"/>
    <lineage>
        <taxon>Eukaryota</taxon>
        <taxon>Viridiplantae</taxon>
        <taxon>Streptophyta</taxon>
        <taxon>Embryophyta</taxon>
        <taxon>Tracheophyta</taxon>
        <taxon>Spermatophyta</taxon>
        <taxon>Magnoliopsida</taxon>
        <taxon>Liliopsida</taxon>
        <taxon>Asparagales</taxon>
        <taxon>Orchidaceae</taxon>
        <taxon>Vanilloideae</taxon>
        <taxon>Vanilleae</taxon>
        <taxon>Vanilla</taxon>
    </lineage>
</organism>
<feature type="signal peptide" evidence="2">
    <location>
        <begin position="1"/>
        <end position="30"/>
    </location>
</feature>
<keyword evidence="2" id="KW-0732">Signal</keyword>
<sequence length="182" mass="21209">MVEHKNKTMVAGRAWRLIRLALLWARKGGAFKPRVFLDLRLFLSQLKNLLPVNAGDGGRSHLHYHEREFSFDDTPVFHFKTHRSSSLRLPRIPCITPSFSFEDDDEILLERLKLSKADATRECEHNGFDDEEEGSNSEASGAVEEEEEGIDSRAERFIMEFYERMTAQRDRACLEYSEMLRR</sequence>
<proteinExistence type="predicted"/>
<evidence type="ECO:0000313" key="3">
    <source>
        <dbReference type="EMBL" id="KAG0489767.1"/>
    </source>
</evidence>
<dbReference type="AlphaFoldDB" id="A0A835RPQ1"/>
<dbReference type="EMBL" id="JADCNM010000003">
    <property type="protein sequence ID" value="KAG0489767.1"/>
    <property type="molecule type" value="Genomic_DNA"/>
</dbReference>
<reference evidence="3 4" key="1">
    <citation type="journal article" date="2020" name="Nat. Food">
        <title>A phased Vanilla planifolia genome enables genetic improvement of flavour and production.</title>
        <authorList>
            <person name="Hasing T."/>
            <person name="Tang H."/>
            <person name="Brym M."/>
            <person name="Khazi F."/>
            <person name="Huang T."/>
            <person name="Chambers A.H."/>
        </authorList>
    </citation>
    <scope>NUCLEOTIDE SEQUENCE [LARGE SCALE GENOMIC DNA]</scope>
    <source>
        <tissue evidence="3">Leaf</tissue>
    </source>
</reference>
<feature type="chain" id="PRO_5032745094" description="Cotton fiber protein" evidence="2">
    <location>
        <begin position="31"/>
        <end position="182"/>
    </location>
</feature>
<name>A0A835RPQ1_VANPL</name>
<dbReference type="OrthoDB" id="1929803at2759"/>
<dbReference type="InterPro" id="IPR008480">
    <property type="entry name" value="DUF761_pln"/>
</dbReference>
<dbReference type="Proteomes" id="UP000639772">
    <property type="component" value="Chromosome 3"/>
</dbReference>
<gene>
    <name evidence="3" type="ORF">HPP92_006630</name>
</gene>
<dbReference type="PANTHER" id="PTHR33265">
    <property type="entry name" value="AVR9/CF-9 RAPIDLY ELICITED PROTEIN-RELATED"/>
    <property type="match status" value="1"/>
</dbReference>
<dbReference type="PANTHER" id="PTHR33265:SF5">
    <property type="entry name" value="COTTON FIBER PROTEIN"/>
    <property type="match status" value="1"/>
</dbReference>
<protein>
    <recommendedName>
        <fullName evidence="5">Cotton fiber protein</fullName>
    </recommendedName>
</protein>
<evidence type="ECO:0000256" key="1">
    <source>
        <dbReference type="SAM" id="MobiDB-lite"/>
    </source>
</evidence>
<comment type="caution">
    <text evidence="3">The sequence shown here is derived from an EMBL/GenBank/DDBJ whole genome shotgun (WGS) entry which is preliminary data.</text>
</comment>
<dbReference type="Pfam" id="PF05553">
    <property type="entry name" value="DUF761"/>
    <property type="match status" value="1"/>
</dbReference>
<evidence type="ECO:0008006" key="5">
    <source>
        <dbReference type="Google" id="ProtNLM"/>
    </source>
</evidence>
<evidence type="ECO:0000313" key="4">
    <source>
        <dbReference type="Proteomes" id="UP000639772"/>
    </source>
</evidence>